<name>A0A6D2I7L4_9BRAS</name>
<feature type="compositionally biased region" description="Polar residues" evidence="1">
    <location>
        <begin position="168"/>
        <end position="177"/>
    </location>
</feature>
<evidence type="ECO:0000313" key="3">
    <source>
        <dbReference type="Proteomes" id="UP000467841"/>
    </source>
</evidence>
<dbReference type="Proteomes" id="UP000467841">
    <property type="component" value="Unassembled WGS sequence"/>
</dbReference>
<accession>A0A6D2I7L4</accession>
<proteinExistence type="predicted"/>
<feature type="compositionally biased region" description="Basic and acidic residues" evidence="1">
    <location>
        <begin position="151"/>
        <end position="167"/>
    </location>
</feature>
<organism evidence="2 3">
    <name type="scientific">Microthlaspi erraticum</name>
    <dbReference type="NCBI Taxonomy" id="1685480"/>
    <lineage>
        <taxon>Eukaryota</taxon>
        <taxon>Viridiplantae</taxon>
        <taxon>Streptophyta</taxon>
        <taxon>Embryophyta</taxon>
        <taxon>Tracheophyta</taxon>
        <taxon>Spermatophyta</taxon>
        <taxon>Magnoliopsida</taxon>
        <taxon>eudicotyledons</taxon>
        <taxon>Gunneridae</taxon>
        <taxon>Pentapetalae</taxon>
        <taxon>rosids</taxon>
        <taxon>malvids</taxon>
        <taxon>Brassicales</taxon>
        <taxon>Brassicaceae</taxon>
        <taxon>Coluteocarpeae</taxon>
        <taxon>Microthlaspi</taxon>
    </lineage>
</organism>
<keyword evidence="3" id="KW-1185">Reference proteome</keyword>
<gene>
    <name evidence="2" type="ORF">MERR_LOCUS8625</name>
</gene>
<evidence type="ECO:0000313" key="2">
    <source>
        <dbReference type="EMBL" id="CAA7021390.1"/>
    </source>
</evidence>
<feature type="compositionally biased region" description="Polar residues" evidence="1">
    <location>
        <begin position="201"/>
        <end position="211"/>
    </location>
</feature>
<dbReference type="AlphaFoldDB" id="A0A6D2I7L4"/>
<dbReference type="EMBL" id="CACVBM020000610">
    <property type="protein sequence ID" value="CAA7021390.1"/>
    <property type="molecule type" value="Genomic_DNA"/>
</dbReference>
<comment type="caution">
    <text evidence="2">The sequence shown here is derived from an EMBL/GenBank/DDBJ whole genome shotgun (WGS) entry which is preliminary data.</text>
</comment>
<feature type="region of interest" description="Disordered" evidence="1">
    <location>
        <begin position="42"/>
        <end position="211"/>
    </location>
</feature>
<protein>
    <submittedName>
        <fullName evidence="2">Uncharacterized protein</fullName>
    </submittedName>
</protein>
<feature type="compositionally biased region" description="Polar residues" evidence="1">
    <location>
        <begin position="79"/>
        <end position="96"/>
    </location>
</feature>
<evidence type="ECO:0000256" key="1">
    <source>
        <dbReference type="SAM" id="MobiDB-lite"/>
    </source>
</evidence>
<reference evidence="2" key="1">
    <citation type="submission" date="2020-01" db="EMBL/GenBank/DDBJ databases">
        <authorList>
            <person name="Mishra B."/>
        </authorList>
    </citation>
    <scope>NUCLEOTIDE SEQUENCE [LARGE SCALE GENOMIC DNA]</scope>
</reference>
<sequence length="211" mass="23419">MDFIKTGSLRVMSELTLQRNWIRIIWMSRKGVMIKLAKTGPDGLKRATASEPRVPADRGTIVPRSTRVQTLHPSGLSARPSTLTDPGSNSPRSNPSESHDLRPRTTAPREQGSIASRPRNTTHVPRTIAPSDQEGIIPRPTRTFDQSHPSDQTRRTNENSLGHDRPNRTNGQSQPDSRPNIPTDHPNGPVDPKPFLKPVSHDSSPTTWPTY</sequence>